<proteinExistence type="predicted"/>
<protein>
    <submittedName>
        <fullName evidence="1">Uncharacterized protein</fullName>
    </submittedName>
</protein>
<sequence length="211" mass="24153">MTVDGGRRPTTVDDGQWRWTAADSGGQHWQWTRDRECYASLGGTDWAAKRQRRIRDLRGCECFSASSRLDETFPPERNLFSPKQPIPRLDEDSSRKRAKFPRKLAWASHSRLSEITCRSTLNLPFWVAPWPSRFFLSFSHSFPKRLVTRLGPPSDSYKSNEVWSAYLLATGANPLGDSWKTVSIVVHSAWRLVASAKRSATNFRLATLEQH</sequence>
<dbReference type="Proteomes" id="UP000501690">
    <property type="component" value="Linkage Group LG7"/>
</dbReference>
<gene>
    <name evidence="1" type="ORF">DEO72_LG7g973</name>
</gene>
<evidence type="ECO:0000313" key="2">
    <source>
        <dbReference type="Proteomes" id="UP000501690"/>
    </source>
</evidence>
<evidence type="ECO:0000313" key="1">
    <source>
        <dbReference type="EMBL" id="QCD99689.1"/>
    </source>
</evidence>
<accession>A0A4D6ME26</accession>
<keyword evidence="2" id="KW-1185">Reference proteome</keyword>
<dbReference type="EMBL" id="CP039351">
    <property type="protein sequence ID" value="QCD99689.1"/>
    <property type="molecule type" value="Genomic_DNA"/>
</dbReference>
<reference evidence="1 2" key="1">
    <citation type="submission" date="2019-04" db="EMBL/GenBank/DDBJ databases">
        <title>An improved genome assembly and genetic linkage map for asparagus bean, Vigna unguiculata ssp. sesquipedialis.</title>
        <authorList>
            <person name="Xia Q."/>
            <person name="Zhang R."/>
            <person name="Dong Y."/>
        </authorList>
    </citation>
    <scope>NUCLEOTIDE SEQUENCE [LARGE SCALE GENOMIC DNA]</scope>
    <source>
        <tissue evidence="1">Leaf</tissue>
    </source>
</reference>
<dbReference type="AlphaFoldDB" id="A0A4D6ME26"/>
<name>A0A4D6ME26_VIGUN</name>
<organism evidence="1 2">
    <name type="scientific">Vigna unguiculata</name>
    <name type="common">Cowpea</name>
    <dbReference type="NCBI Taxonomy" id="3917"/>
    <lineage>
        <taxon>Eukaryota</taxon>
        <taxon>Viridiplantae</taxon>
        <taxon>Streptophyta</taxon>
        <taxon>Embryophyta</taxon>
        <taxon>Tracheophyta</taxon>
        <taxon>Spermatophyta</taxon>
        <taxon>Magnoliopsida</taxon>
        <taxon>eudicotyledons</taxon>
        <taxon>Gunneridae</taxon>
        <taxon>Pentapetalae</taxon>
        <taxon>rosids</taxon>
        <taxon>fabids</taxon>
        <taxon>Fabales</taxon>
        <taxon>Fabaceae</taxon>
        <taxon>Papilionoideae</taxon>
        <taxon>50 kb inversion clade</taxon>
        <taxon>NPAAA clade</taxon>
        <taxon>indigoferoid/millettioid clade</taxon>
        <taxon>Phaseoleae</taxon>
        <taxon>Vigna</taxon>
    </lineage>
</organism>